<dbReference type="GO" id="GO:0016567">
    <property type="term" value="P:protein ubiquitination"/>
    <property type="evidence" value="ECO:0007669"/>
    <property type="project" value="InterPro"/>
</dbReference>
<dbReference type="CDD" id="cd00121">
    <property type="entry name" value="MATH"/>
    <property type="match status" value="1"/>
</dbReference>
<evidence type="ECO:0000256" key="2">
    <source>
        <dbReference type="ARBA" id="ARBA00010846"/>
    </source>
</evidence>
<dbReference type="PROSITE" id="PS50097">
    <property type="entry name" value="BTB"/>
    <property type="match status" value="1"/>
</dbReference>
<accession>A0A835ECP6</accession>
<protein>
    <recommendedName>
        <fullName evidence="3">BTB domain-containing protein</fullName>
    </recommendedName>
</protein>
<dbReference type="InterPro" id="IPR011333">
    <property type="entry name" value="SKP1/BTB/POZ_sf"/>
</dbReference>
<sequence length="305" mass="33635">MSGTVASGAVGGSTSSNDGEALSASAIVVEAVTGSHVLKIEGYSLCKGHGNGKFINTDGADPDAADWISIFLHLDHTDAVVVIARSSFSVLNEIGEPVPSFSRYDDGAFDTFNFKKWEIRTEATTQFVTVPPSNMPSHFSRLLQDGHGVDVTFEVAGETFAAHRYVLAERSSVFMAELFGPMKEKAMDYLRVFKAMLHFIYTDTMPDIDKDDAFQHSCHGLKKACLNFLDLPSHLKAAMENEGFDHLMSSCPSVVKELMAKLRSLQRTSRRRTSLLDDDAVLRVPLQPSSLPRASLVRKRWFRLV</sequence>
<name>A0A835ECP6_9POAL</name>
<comment type="caution">
    <text evidence="4">The sequence shown here is derived from an EMBL/GenBank/DDBJ whole genome shotgun (WGS) entry which is preliminary data.</text>
</comment>
<evidence type="ECO:0000256" key="1">
    <source>
        <dbReference type="ARBA" id="ARBA00004906"/>
    </source>
</evidence>
<dbReference type="SUPFAM" id="SSF54695">
    <property type="entry name" value="POZ domain"/>
    <property type="match status" value="1"/>
</dbReference>
<reference evidence="4" key="1">
    <citation type="submission" date="2020-07" db="EMBL/GenBank/DDBJ databases">
        <title>Genome sequence and genetic diversity analysis of an under-domesticated orphan crop, white fonio (Digitaria exilis).</title>
        <authorList>
            <person name="Bennetzen J.L."/>
            <person name="Chen S."/>
            <person name="Ma X."/>
            <person name="Wang X."/>
            <person name="Yssel A.E.J."/>
            <person name="Chaluvadi S.R."/>
            <person name="Johnson M."/>
            <person name="Gangashetty P."/>
            <person name="Hamidou F."/>
            <person name="Sanogo M.D."/>
            <person name="Zwaenepoel A."/>
            <person name="Wallace J."/>
            <person name="Van De Peer Y."/>
            <person name="Van Deynze A."/>
        </authorList>
    </citation>
    <scope>NUCLEOTIDE SEQUENCE</scope>
    <source>
        <tissue evidence="4">Leaves</tissue>
    </source>
</reference>
<dbReference type="Pfam" id="PF24570">
    <property type="entry name" value="BACK_BPM_SPOP"/>
    <property type="match status" value="1"/>
</dbReference>
<dbReference type="Gene3D" id="3.30.710.10">
    <property type="entry name" value="Potassium Channel Kv1.1, Chain A"/>
    <property type="match status" value="1"/>
</dbReference>
<dbReference type="AlphaFoldDB" id="A0A835ECP6"/>
<dbReference type="InterPro" id="IPR056423">
    <property type="entry name" value="BACK_BPM_SPOP"/>
</dbReference>
<dbReference type="InterPro" id="IPR002083">
    <property type="entry name" value="MATH/TRAF_dom"/>
</dbReference>
<comment type="similarity">
    <text evidence="2">Belongs to the Tdpoz family.</text>
</comment>
<feature type="domain" description="BTB" evidence="3">
    <location>
        <begin position="149"/>
        <end position="209"/>
    </location>
</feature>
<dbReference type="InterPro" id="IPR045005">
    <property type="entry name" value="BPM1-6"/>
</dbReference>
<organism evidence="4 5">
    <name type="scientific">Digitaria exilis</name>
    <dbReference type="NCBI Taxonomy" id="1010633"/>
    <lineage>
        <taxon>Eukaryota</taxon>
        <taxon>Viridiplantae</taxon>
        <taxon>Streptophyta</taxon>
        <taxon>Embryophyta</taxon>
        <taxon>Tracheophyta</taxon>
        <taxon>Spermatophyta</taxon>
        <taxon>Magnoliopsida</taxon>
        <taxon>Liliopsida</taxon>
        <taxon>Poales</taxon>
        <taxon>Poaceae</taxon>
        <taxon>PACMAD clade</taxon>
        <taxon>Panicoideae</taxon>
        <taxon>Panicodae</taxon>
        <taxon>Paniceae</taxon>
        <taxon>Anthephorinae</taxon>
        <taxon>Digitaria</taxon>
    </lineage>
</organism>
<comment type="pathway">
    <text evidence="1">Protein modification; protein ubiquitination.</text>
</comment>
<gene>
    <name evidence="4" type="ORF">HU200_048952</name>
</gene>
<dbReference type="PANTHER" id="PTHR26379">
    <property type="entry name" value="BTB/POZ AND MATH DOMAIN-CONTAINING PROTEIN 1"/>
    <property type="match status" value="1"/>
</dbReference>
<evidence type="ECO:0000313" key="5">
    <source>
        <dbReference type="Proteomes" id="UP000636709"/>
    </source>
</evidence>
<dbReference type="Proteomes" id="UP000636709">
    <property type="component" value="Unassembled WGS sequence"/>
</dbReference>
<proteinExistence type="inferred from homology"/>
<dbReference type="OrthoDB" id="681301at2759"/>
<dbReference type="Pfam" id="PF00651">
    <property type="entry name" value="BTB"/>
    <property type="match status" value="1"/>
</dbReference>
<dbReference type="PANTHER" id="PTHR26379:SF483">
    <property type="entry name" value="OS11G0619800 PROTEIN"/>
    <property type="match status" value="1"/>
</dbReference>
<dbReference type="SUPFAM" id="SSF49599">
    <property type="entry name" value="TRAF domain-like"/>
    <property type="match status" value="1"/>
</dbReference>
<dbReference type="EMBL" id="JACEFO010002208">
    <property type="protein sequence ID" value="KAF8673388.1"/>
    <property type="molecule type" value="Genomic_DNA"/>
</dbReference>
<dbReference type="InterPro" id="IPR000210">
    <property type="entry name" value="BTB/POZ_dom"/>
</dbReference>
<keyword evidence="5" id="KW-1185">Reference proteome</keyword>
<evidence type="ECO:0000259" key="3">
    <source>
        <dbReference type="PROSITE" id="PS50097"/>
    </source>
</evidence>
<dbReference type="SMART" id="SM00225">
    <property type="entry name" value="BTB"/>
    <property type="match status" value="1"/>
</dbReference>
<evidence type="ECO:0000313" key="4">
    <source>
        <dbReference type="EMBL" id="KAF8673388.1"/>
    </source>
</evidence>